<evidence type="ECO:0000256" key="2">
    <source>
        <dbReference type="SAM" id="Phobius"/>
    </source>
</evidence>
<keyword evidence="2" id="KW-0812">Transmembrane</keyword>
<dbReference type="PRINTS" id="PR00625">
    <property type="entry name" value="JDOMAIN"/>
</dbReference>
<keyword evidence="5" id="KW-1185">Reference proteome</keyword>
<dbReference type="InterPro" id="IPR053025">
    <property type="entry name" value="Mito_ATP_Synthase-Asso"/>
</dbReference>
<reference evidence="4" key="1">
    <citation type="journal article" date="2020" name="Stud. Mycol.">
        <title>101 Dothideomycetes genomes: a test case for predicting lifestyles and emergence of pathogens.</title>
        <authorList>
            <person name="Haridas S."/>
            <person name="Albert R."/>
            <person name="Binder M."/>
            <person name="Bloem J."/>
            <person name="Labutti K."/>
            <person name="Salamov A."/>
            <person name="Andreopoulos B."/>
            <person name="Baker S."/>
            <person name="Barry K."/>
            <person name="Bills G."/>
            <person name="Bluhm B."/>
            <person name="Cannon C."/>
            <person name="Castanera R."/>
            <person name="Culley D."/>
            <person name="Daum C."/>
            <person name="Ezra D."/>
            <person name="Gonzalez J."/>
            <person name="Henrissat B."/>
            <person name="Kuo A."/>
            <person name="Liang C."/>
            <person name="Lipzen A."/>
            <person name="Lutzoni F."/>
            <person name="Magnuson J."/>
            <person name="Mondo S."/>
            <person name="Nolan M."/>
            <person name="Ohm R."/>
            <person name="Pangilinan J."/>
            <person name="Park H.-J."/>
            <person name="Ramirez L."/>
            <person name="Alfaro M."/>
            <person name="Sun H."/>
            <person name="Tritt A."/>
            <person name="Yoshinaga Y."/>
            <person name="Zwiers L.-H."/>
            <person name="Turgeon B."/>
            <person name="Goodwin S."/>
            <person name="Spatafora J."/>
            <person name="Crous P."/>
            <person name="Grigoriev I."/>
        </authorList>
    </citation>
    <scope>NUCLEOTIDE SEQUENCE</scope>
    <source>
        <strain evidence="4">CBS 101060</strain>
    </source>
</reference>
<dbReference type="PANTHER" id="PTHR44873:SF1">
    <property type="entry name" value="DNAJ HOMOLOG SUBFAMILY C MEMBER 30, MITOCHONDRIAL"/>
    <property type="match status" value="1"/>
</dbReference>
<comment type="caution">
    <text evidence="4">The sequence shown here is derived from an EMBL/GenBank/DDBJ whole genome shotgun (WGS) entry which is preliminary data.</text>
</comment>
<feature type="compositionally biased region" description="Basic and acidic residues" evidence="1">
    <location>
        <begin position="194"/>
        <end position="214"/>
    </location>
</feature>
<dbReference type="CDD" id="cd06257">
    <property type="entry name" value="DnaJ"/>
    <property type="match status" value="1"/>
</dbReference>
<dbReference type="Gene3D" id="1.10.287.110">
    <property type="entry name" value="DnaJ domain"/>
    <property type="match status" value="1"/>
</dbReference>
<dbReference type="PANTHER" id="PTHR44873">
    <property type="entry name" value="DNAJ HOMOLOG SUBFAMILY C MEMBER 30, MITOCHONDRIAL"/>
    <property type="match status" value="1"/>
</dbReference>
<dbReference type="AlphaFoldDB" id="A0A9P4SFQ6"/>
<dbReference type="PROSITE" id="PS50076">
    <property type="entry name" value="DNAJ_2"/>
    <property type="match status" value="1"/>
</dbReference>
<dbReference type="InterPro" id="IPR001623">
    <property type="entry name" value="DnaJ_domain"/>
</dbReference>
<sequence length="297" mass="33174">MPRFNSPLSHLQTTQGPRFIHYGAPRLLPTHNSPQCPDNASPLFFLPSSRPFHTSSPRLASEVENLSSDNHYTALSLPHTATASEIKKSFYRLSKKHHPDHNPDDSDASTRFVRISEAYHVLGSPEKRAVYDRELAREEHSHHNHHGGAPGNRGSYFGGHAGSRPASGLSRRRTTFRGPPPSFYQSGGYGAHSAKRESHRPNAHHESSEFHTAEEAASGGFGPGQGQAGYDHDVPHWNREGHFRTQESVLERHTRMKKERDERRRVAEEETRENLILRFIVVGGIVLFATAVGGARL</sequence>
<keyword evidence="2" id="KW-1133">Transmembrane helix</keyword>
<feature type="transmembrane region" description="Helical" evidence="2">
    <location>
        <begin position="275"/>
        <end position="295"/>
    </location>
</feature>
<feature type="compositionally biased region" description="Gly residues" evidence="1">
    <location>
        <begin position="148"/>
        <end position="161"/>
    </location>
</feature>
<evidence type="ECO:0000313" key="5">
    <source>
        <dbReference type="Proteomes" id="UP000799429"/>
    </source>
</evidence>
<keyword evidence="2" id="KW-0472">Membrane</keyword>
<dbReference type="SUPFAM" id="SSF46565">
    <property type="entry name" value="Chaperone J-domain"/>
    <property type="match status" value="1"/>
</dbReference>
<protein>
    <submittedName>
        <fullName evidence="4">DnaJ-domain-containing protein</fullName>
    </submittedName>
</protein>
<proteinExistence type="predicted"/>
<dbReference type="SMART" id="SM00271">
    <property type="entry name" value="DnaJ"/>
    <property type="match status" value="1"/>
</dbReference>
<organism evidence="4 5">
    <name type="scientific">Patellaria atrata CBS 101060</name>
    <dbReference type="NCBI Taxonomy" id="1346257"/>
    <lineage>
        <taxon>Eukaryota</taxon>
        <taxon>Fungi</taxon>
        <taxon>Dikarya</taxon>
        <taxon>Ascomycota</taxon>
        <taxon>Pezizomycotina</taxon>
        <taxon>Dothideomycetes</taxon>
        <taxon>Dothideomycetes incertae sedis</taxon>
        <taxon>Patellariales</taxon>
        <taxon>Patellariaceae</taxon>
        <taxon>Patellaria</taxon>
    </lineage>
</organism>
<dbReference type="Pfam" id="PF00226">
    <property type="entry name" value="DnaJ"/>
    <property type="match status" value="1"/>
</dbReference>
<evidence type="ECO:0000313" key="4">
    <source>
        <dbReference type="EMBL" id="KAF2840768.1"/>
    </source>
</evidence>
<feature type="region of interest" description="Disordered" evidence="1">
    <location>
        <begin position="136"/>
        <end position="234"/>
    </location>
</feature>
<dbReference type="Proteomes" id="UP000799429">
    <property type="component" value="Unassembled WGS sequence"/>
</dbReference>
<name>A0A9P4SFQ6_9PEZI</name>
<evidence type="ECO:0000256" key="1">
    <source>
        <dbReference type="SAM" id="MobiDB-lite"/>
    </source>
</evidence>
<dbReference type="OrthoDB" id="10250354at2759"/>
<gene>
    <name evidence="4" type="ORF">M501DRAFT_930348</name>
</gene>
<dbReference type="InterPro" id="IPR036869">
    <property type="entry name" value="J_dom_sf"/>
</dbReference>
<dbReference type="EMBL" id="MU006092">
    <property type="protein sequence ID" value="KAF2840768.1"/>
    <property type="molecule type" value="Genomic_DNA"/>
</dbReference>
<feature type="domain" description="J" evidence="3">
    <location>
        <begin position="70"/>
        <end position="135"/>
    </location>
</feature>
<evidence type="ECO:0000259" key="3">
    <source>
        <dbReference type="PROSITE" id="PS50076"/>
    </source>
</evidence>
<accession>A0A9P4SFQ6</accession>